<dbReference type="EMBL" id="LPUR01000001">
    <property type="protein sequence ID" value="KXH84978.1"/>
    <property type="molecule type" value="Genomic_DNA"/>
</dbReference>
<dbReference type="Proteomes" id="UP000070513">
    <property type="component" value="Unassembled WGS sequence"/>
</dbReference>
<gene>
    <name evidence="2" type="ORF">AU378_04270</name>
</gene>
<evidence type="ECO:0000313" key="2">
    <source>
        <dbReference type="EMBL" id="KXH84978.1"/>
    </source>
</evidence>
<accession>A0A135WJ81</accession>
<organism evidence="2 3">
    <name type="scientific">Chryseobacterium kwangjuense</name>
    <dbReference type="NCBI Taxonomy" id="267125"/>
    <lineage>
        <taxon>Bacteria</taxon>
        <taxon>Pseudomonadati</taxon>
        <taxon>Bacteroidota</taxon>
        <taxon>Flavobacteriia</taxon>
        <taxon>Flavobacteriales</taxon>
        <taxon>Weeksellaceae</taxon>
        <taxon>Chryseobacterium group</taxon>
        <taxon>Chryseobacterium</taxon>
    </lineage>
</organism>
<reference evidence="3" key="1">
    <citation type="submission" date="2015-12" db="EMBL/GenBank/DDBJ databases">
        <title>Genome sequence of a biocontrol rhizobacterium Chryseobacterium kwangjuense strain KJ1R5 isolated from pepper (Capsicum annuum L.).</title>
        <authorList>
            <person name="Jeong J.-J."/>
            <person name="Park H."/>
            <person name="Mannaa M."/>
            <person name="Sang M.K."/>
            <person name="Choi I.-G."/>
            <person name="Kim K.D."/>
        </authorList>
    </citation>
    <scope>NUCLEOTIDE SEQUENCE [LARGE SCALE GENOMIC DNA]</scope>
    <source>
        <strain evidence="3">KJ1R5</strain>
    </source>
</reference>
<dbReference type="RefSeq" id="WP_062648344.1">
    <property type="nucleotide sequence ID" value="NZ_LPUR01000001.1"/>
</dbReference>
<proteinExistence type="predicted"/>
<evidence type="ECO:0000256" key="1">
    <source>
        <dbReference type="SAM" id="Coils"/>
    </source>
</evidence>
<protein>
    <recommendedName>
        <fullName evidence="4">DUF4375 domain-containing protein</fullName>
    </recommendedName>
</protein>
<feature type="coiled-coil region" evidence="1">
    <location>
        <begin position="103"/>
        <end position="130"/>
    </location>
</feature>
<reference evidence="2 3" key="2">
    <citation type="journal article" date="2016" name="Genome Announc.">
        <title>Draft Genome Sequence of a Biocontrol Rhizobacterium, Chryseobacterium kwangjuense Strain KJ1R5, Isolated from Pepper (Capsicum annuum).</title>
        <authorList>
            <person name="Jeong J.J."/>
            <person name="Park H."/>
            <person name="Park B.H."/>
            <person name="Mannaa M."/>
            <person name="Sang M.K."/>
            <person name="Choi I.G."/>
            <person name="Kim K.D."/>
        </authorList>
    </citation>
    <scope>NUCLEOTIDE SEQUENCE [LARGE SCALE GENOMIC DNA]</scope>
    <source>
        <strain evidence="2 3">KJ1R5</strain>
    </source>
</reference>
<sequence>MEPIKELKKSNTILKLALNDNREKIIDELVNILTGKTILMLSTFSQDNIAVHNFEYRHEWFSMVFFCSNAAGLTITEENNFLSNELNDYFSKSKEILEAVSDLEDDFEDKEEWEEIMEEYEQEKYEIFDEWFTSCWEEAQEITGSKVPTYFSIDEMDSGVELISSDSVEINKNQINRRRYTH</sequence>
<name>A0A135WJ81_9FLAO</name>
<keyword evidence="1" id="KW-0175">Coiled coil</keyword>
<comment type="caution">
    <text evidence="2">The sequence shown here is derived from an EMBL/GenBank/DDBJ whole genome shotgun (WGS) entry which is preliminary data.</text>
</comment>
<evidence type="ECO:0008006" key="4">
    <source>
        <dbReference type="Google" id="ProtNLM"/>
    </source>
</evidence>
<dbReference type="OrthoDB" id="1256212at2"/>
<dbReference type="AlphaFoldDB" id="A0A135WJ81"/>
<evidence type="ECO:0000313" key="3">
    <source>
        <dbReference type="Proteomes" id="UP000070513"/>
    </source>
</evidence>